<protein>
    <submittedName>
        <fullName evidence="1">Uncharacterized protein</fullName>
    </submittedName>
</protein>
<dbReference type="AlphaFoldDB" id="A0A1Q9QVR1"/>
<gene>
    <name evidence="1" type="ORF">PSEMO_57340</name>
</gene>
<comment type="caution">
    <text evidence="1">The sequence shown here is derived from an EMBL/GenBank/DDBJ whole genome shotgun (WGS) entry which is preliminary data.</text>
</comment>
<accession>A0A1Q9QVR1</accession>
<dbReference type="RefSeq" id="WP_075806325.1">
    <property type="nucleotide sequence ID" value="NZ_MKZO01000073.1"/>
</dbReference>
<dbReference type="Proteomes" id="UP000186736">
    <property type="component" value="Unassembled WGS sequence"/>
</dbReference>
<sequence length="84" mass="9555">MHGLELSAEAQALVRRYADGLDSAEAVAYELWRQKLTPEEPDPRAADVIYWSKELEWGIPSESAEEAWASMLRGLKQLQNPNRN</sequence>
<dbReference type="EMBL" id="MKZO01000073">
    <property type="protein sequence ID" value="OLS59225.1"/>
    <property type="molecule type" value="Genomic_DNA"/>
</dbReference>
<evidence type="ECO:0000313" key="2">
    <source>
        <dbReference type="Proteomes" id="UP000186736"/>
    </source>
</evidence>
<proteinExistence type="predicted"/>
<name>A0A1Q9QVR1_PSEPU</name>
<reference evidence="1 2" key="1">
    <citation type="submission" date="2016-10" db="EMBL/GenBank/DDBJ databases">
        <title>Genome Sequence of Pseudomonas putida GM4FR.</title>
        <authorList>
            <person name="Poehlein A."/>
            <person name="Wemheuer F."/>
            <person name="Hollensteiner J."/>
            <person name="Wemheuer B."/>
        </authorList>
    </citation>
    <scope>NUCLEOTIDE SEQUENCE [LARGE SCALE GENOMIC DNA]</scope>
    <source>
        <strain evidence="1 2">GM4FR</strain>
    </source>
</reference>
<evidence type="ECO:0000313" key="1">
    <source>
        <dbReference type="EMBL" id="OLS59225.1"/>
    </source>
</evidence>
<organism evidence="1 2">
    <name type="scientific">Pseudomonas putida</name>
    <name type="common">Arthrobacter siderocapsulatus</name>
    <dbReference type="NCBI Taxonomy" id="303"/>
    <lineage>
        <taxon>Bacteria</taxon>
        <taxon>Pseudomonadati</taxon>
        <taxon>Pseudomonadota</taxon>
        <taxon>Gammaproteobacteria</taxon>
        <taxon>Pseudomonadales</taxon>
        <taxon>Pseudomonadaceae</taxon>
        <taxon>Pseudomonas</taxon>
    </lineage>
</organism>